<evidence type="ECO:0000259" key="2">
    <source>
        <dbReference type="Pfam" id="PF05305"/>
    </source>
</evidence>
<accession>A0ABU1JBW3</accession>
<organism evidence="3 4">
    <name type="scientific">Arthrobacter russicus</name>
    <dbReference type="NCBI Taxonomy" id="172040"/>
    <lineage>
        <taxon>Bacteria</taxon>
        <taxon>Bacillati</taxon>
        <taxon>Actinomycetota</taxon>
        <taxon>Actinomycetes</taxon>
        <taxon>Micrococcales</taxon>
        <taxon>Micrococcaceae</taxon>
        <taxon>Arthrobacter</taxon>
    </lineage>
</organism>
<evidence type="ECO:0000313" key="4">
    <source>
        <dbReference type="Proteomes" id="UP001185069"/>
    </source>
</evidence>
<dbReference type="Pfam" id="PF05305">
    <property type="entry name" value="DUF732"/>
    <property type="match status" value="1"/>
</dbReference>
<dbReference type="Proteomes" id="UP001185069">
    <property type="component" value="Unassembled WGS sequence"/>
</dbReference>
<dbReference type="InterPro" id="IPR007969">
    <property type="entry name" value="DUF732"/>
</dbReference>
<proteinExistence type="predicted"/>
<dbReference type="RefSeq" id="WP_309796894.1">
    <property type="nucleotide sequence ID" value="NZ_BAAAHY010000001.1"/>
</dbReference>
<keyword evidence="4" id="KW-1185">Reference proteome</keyword>
<reference evidence="3 4" key="1">
    <citation type="submission" date="2023-07" db="EMBL/GenBank/DDBJ databases">
        <title>Sequencing the genomes of 1000 actinobacteria strains.</title>
        <authorList>
            <person name="Klenk H.-P."/>
        </authorList>
    </citation>
    <scope>NUCLEOTIDE SEQUENCE [LARGE SCALE GENOMIC DNA]</scope>
    <source>
        <strain evidence="3 4">DSM 14555</strain>
    </source>
</reference>
<sequence>MNISLKRTMFSFALVAAGIASIAGCASPERTMSDQSFVADVRPLLSEEGLGGQKDADLVQMAKDTCKQLEGGATADEVMVPVRVADTTVLAAEIGVVIGAAKIYYCPAQK</sequence>
<feature type="chain" id="PRO_5045528228" description="DUF732 domain-containing protein" evidence="1">
    <location>
        <begin position="23"/>
        <end position="110"/>
    </location>
</feature>
<evidence type="ECO:0000313" key="3">
    <source>
        <dbReference type="EMBL" id="MDR6268941.1"/>
    </source>
</evidence>
<comment type="caution">
    <text evidence="3">The sequence shown here is derived from an EMBL/GenBank/DDBJ whole genome shotgun (WGS) entry which is preliminary data.</text>
</comment>
<evidence type="ECO:0000256" key="1">
    <source>
        <dbReference type="SAM" id="SignalP"/>
    </source>
</evidence>
<gene>
    <name evidence="3" type="ORF">JOE69_001179</name>
</gene>
<keyword evidence="1" id="KW-0732">Signal</keyword>
<feature type="domain" description="DUF732" evidence="2">
    <location>
        <begin position="34"/>
        <end position="107"/>
    </location>
</feature>
<protein>
    <recommendedName>
        <fullName evidence="2">DUF732 domain-containing protein</fullName>
    </recommendedName>
</protein>
<name>A0ABU1JBW3_9MICC</name>
<feature type="signal peptide" evidence="1">
    <location>
        <begin position="1"/>
        <end position="22"/>
    </location>
</feature>
<dbReference type="EMBL" id="JAVDQF010000001">
    <property type="protein sequence ID" value="MDR6268941.1"/>
    <property type="molecule type" value="Genomic_DNA"/>
</dbReference>
<dbReference type="PROSITE" id="PS51257">
    <property type="entry name" value="PROKAR_LIPOPROTEIN"/>
    <property type="match status" value="1"/>
</dbReference>